<dbReference type="KEGG" id="pprf:DPRO_0708"/>
<dbReference type="Proteomes" id="UP000219215">
    <property type="component" value="Chromosome DPRO"/>
</dbReference>
<sequence length="190" mass="21910">MTKENGKKMVERMIAEINGATDLDDLCNALNAYDEMQSADERDSCDPEIPRLDEVVRTFDLPHFGELGRPDGEVWSWDDDRQLMANGDCGKWEIEPREDTAGGIVMRVAEVDDFGNRTQIKIVERLVGGEDMSDGEYAVNLKTRLANIETREYDAWLLVSRYDDDTEQYEDWLEYRVDSYVPAEIVEREL</sequence>
<evidence type="ECO:0000313" key="2">
    <source>
        <dbReference type="Proteomes" id="UP000219215"/>
    </source>
</evidence>
<protein>
    <submittedName>
        <fullName evidence="1">Uncharacterized protein</fullName>
    </submittedName>
</protein>
<dbReference type="RefSeq" id="WP_157917360.1">
    <property type="nucleotide sequence ID" value="NZ_LT907975.1"/>
</dbReference>
<keyword evidence="2" id="KW-1185">Reference proteome</keyword>
<reference evidence="2" key="1">
    <citation type="submission" date="2017-09" db="EMBL/GenBank/DDBJ databases">
        <authorList>
            <person name="Regsiter A."/>
            <person name="William W."/>
        </authorList>
    </citation>
    <scope>NUCLEOTIDE SEQUENCE [LARGE SCALE GENOMIC DNA]</scope>
    <source>
        <strain evidence="2">500-1</strain>
    </source>
</reference>
<gene>
    <name evidence="1" type="ORF">DPRO_0708</name>
</gene>
<organism evidence="1 2">
    <name type="scientific">Pseudodesulfovibrio profundus</name>
    <dbReference type="NCBI Taxonomy" id="57320"/>
    <lineage>
        <taxon>Bacteria</taxon>
        <taxon>Pseudomonadati</taxon>
        <taxon>Thermodesulfobacteriota</taxon>
        <taxon>Desulfovibrionia</taxon>
        <taxon>Desulfovibrionales</taxon>
        <taxon>Desulfovibrionaceae</taxon>
    </lineage>
</organism>
<proteinExistence type="predicted"/>
<name>A0A2C8F648_9BACT</name>
<accession>A0A2C8F648</accession>
<dbReference type="AlphaFoldDB" id="A0A2C8F648"/>
<dbReference type="EMBL" id="LT907975">
    <property type="protein sequence ID" value="SOB57594.1"/>
    <property type="molecule type" value="Genomic_DNA"/>
</dbReference>
<evidence type="ECO:0000313" key="1">
    <source>
        <dbReference type="EMBL" id="SOB57594.1"/>
    </source>
</evidence>